<evidence type="ECO:0000313" key="2">
    <source>
        <dbReference type="Proteomes" id="UP000291116"/>
    </source>
</evidence>
<dbReference type="OrthoDB" id="40519at2759"/>
<proteinExistence type="predicted"/>
<name>A0A448Z879_9STRA</name>
<evidence type="ECO:0000313" key="1">
    <source>
        <dbReference type="EMBL" id="VEU38219.1"/>
    </source>
</evidence>
<dbReference type="Proteomes" id="UP000291116">
    <property type="component" value="Unassembled WGS sequence"/>
</dbReference>
<gene>
    <name evidence="1" type="ORF">PSNMU_V1.4_AUG-EV-PASAV3_0050590</name>
</gene>
<keyword evidence="2" id="KW-1185">Reference proteome</keyword>
<organism evidence="1 2">
    <name type="scientific">Pseudo-nitzschia multistriata</name>
    <dbReference type="NCBI Taxonomy" id="183589"/>
    <lineage>
        <taxon>Eukaryota</taxon>
        <taxon>Sar</taxon>
        <taxon>Stramenopiles</taxon>
        <taxon>Ochrophyta</taxon>
        <taxon>Bacillariophyta</taxon>
        <taxon>Bacillariophyceae</taxon>
        <taxon>Bacillariophycidae</taxon>
        <taxon>Bacillariales</taxon>
        <taxon>Bacillariaceae</taxon>
        <taxon>Pseudo-nitzschia</taxon>
    </lineage>
</organism>
<dbReference type="AlphaFoldDB" id="A0A448Z879"/>
<dbReference type="EMBL" id="CAACVS010000159">
    <property type="protein sequence ID" value="VEU38219.1"/>
    <property type="molecule type" value="Genomic_DNA"/>
</dbReference>
<reference evidence="1 2" key="1">
    <citation type="submission" date="2019-01" db="EMBL/GenBank/DDBJ databases">
        <authorList>
            <person name="Ferrante I. M."/>
        </authorList>
    </citation>
    <scope>NUCLEOTIDE SEQUENCE [LARGE SCALE GENOMIC DNA]</scope>
    <source>
        <strain evidence="1 2">B856</strain>
    </source>
</reference>
<sequence length="140" mass="15922">MIQRFFDPQGLVVVEAKRKDVNGQCTKKNGDCKGSEIRDSIYNDMKTSMYLLANAFRLNQTKAPDNLPSVRAAKKFFKEMDLVEKAAKKKRKNDRESVVHFAAALEALDTFLDLVELPPTDSNWYEQEFDRAVGSSARIT</sequence>
<protein>
    <submittedName>
        <fullName evidence="1">Uncharacterized protein</fullName>
    </submittedName>
</protein>
<accession>A0A448Z879</accession>